<dbReference type="Proteomes" id="UP000289486">
    <property type="component" value="Segment"/>
</dbReference>
<proteinExistence type="predicted"/>
<evidence type="ECO:0000313" key="2">
    <source>
        <dbReference type="Proteomes" id="UP000289486"/>
    </source>
</evidence>
<reference evidence="1 2" key="1">
    <citation type="submission" date="2019-01" db="EMBL/GenBank/DDBJ databases">
        <title>Complete genome sequence of Pantoea phage vB_PagM_LIET2.</title>
        <authorList>
            <person name="Truncaite L."/>
            <person name="Simoliuniene M."/>
            <person name="Kazlauskas D."/>
            <person name="Meskys R."/>
            <person name="Simoliunas E."/>
        </authorList>
    </citation>
    <scope>NUCLEOTIDE SEQUENCE [LARGE SCALE GENOMIC DNA]</scope>
</reference>
<evidence type="ECO:0000313" key="1">
    <source>
        <dbReference type="EMBL" id="QAX92255.1"/>
    </source>
</evidence>
<gene>
    <name evidence="1" type="ORF">LIET2_gp003</name>
</gene>
<name>A0A411AW06_9CAUD</name>
<keyword evidence="2" id="KW-1185">Reference proteome</keyword>
<organism evidence="1 2">
    <name type="scientific">Pantoea phage vB_PagM_LIET2</name>
    <dbReference type="NCBI Taxonomy" id="2508071"/>
    <lineage>
        <taxon>Viruses</taxon>
        <taxon>Duplodnaviria</taxon>
        <taxon>Heunggongvirae</taxon>
        <taxon>Uroviricota</taxon>
        <taxon>Caudoviricetes</taxon>
        <taxon>Lietduovirus</taxon>
        <taxon>Lietduovirus LIET2</taxon>
    </lineage>
</organism>
<dbReference type="EMBL" id="MK388689">
    <property type="protein sequence ID" value="QAX92255.1"/>
    <property type="molecule type" value="Genomic_DNA"/>
</dbReference>
<protein>
    <submittedName>
        <fullName evidence="1">Uncharacterized protein</fullName>
    </submittedName>
</protein>
<accession>A0A411AW06</accession>
<sequence>MAHYEKKNQDPIEIMEDKRRSELASVIYWLRKNCEFERIDGALHVCLVSRSTINLFGANASQKGEMMRLNIGLDVIMKKLNGGGGYHQLNDVMKACHMVADDLEREAMTRRREDRQRGRANPAA</sequence>